<evidence type="ECO:0000256" key="1">
    <source>
        <dbReference type="SAM" id="Phobius"/>
    </source>
</evidence>
<organism evidence="2 3">
    <name type="scientific">Rossellomorea aquimaris</name>
    <dbReference type="NCBI Taxonomy" id="189382"/>
    <lineage>
        <taxon>Bacteria</taxon>
        <taxon>Bacillati</taxon>
        <taxon>Bacillota</taxon>
        <taxon>Bacilli</taxon>
        <taxon>Bacillales</taxon>
        <taxon>Bacillaceae</taxon>
        <taxon>Rossellomorea</taxon>
    </lineage>
</organism>
<name>A0A366ECZ5_9BACI</name>
<keyword evidence="1" id="KW-1133">Transmembrane helix</keyword>
<dbReference type="Proteomes" id="UP000252118">
    <property type="component" value="Unassembled WGS sequence"/>
</dbReference>
<dbReference type="OrthoDB" id="2933442at2"/>
<dbReference type="RefSeq" id="WP_113971473.1">
    <property type="nucleotide sequence ID" value="NZ_QNRJ01000032.1"/>
</dbReference>
<keyword evidence="1" id="KW-0472">Membrane</keyword>
<protein>
    <submittedName>
        <fullName evidence="2">Uncharacterized protein DUF4083</fullName>
    </submittedName>
</protein>
<accession>A0A366ECZ5</accession>
<comment type="caution">
    <text evidence="2">The sequence shown here is derived from an EMBL/GenBank/DDBJ whole genome shotgun (WGS) entry which is preliminary data.</text>
</comment>
<sequence length="61" mass="7230">MNLGDLLFQFVFFSLLLLGAVSFTLFIKRLIINRKQEVHTSDDIHKKLDRIIELLENQNNR</sequence>
<feature type="transmembrane region" description="Helical" evidence="1">
    <location>
        <begin position="6"/>
        <end position="27"/>
    </location>
</feature>
<reference evidence="2 3" key="1">
    <citation type="submission" date="2018-06" db="EMBL/GenBank/DDBJ databases">
        <title>Freshwater and sediment microbial communities from various areas in North America, analyzing microbe dynamics in response to fracking.</title>
        <authorList>
            <person name="Lamendella R."/>
        </authorList>
    </citation>
    <scope>NUCLEOTIDE SEQUENCE [LARGE SCALE GENOMIC DNA]</scope>
    <source>
        <strain evidence="2 3">97B</strain>
    </source>
</reference>
<gene>
    <name evidence="2" type="ORF">DET59_13235</name>
</gene>
<keyword evidence="1" id="KW-0812">Transmembrane</keyword>
<evidence type="ECO:0000313" key="3">
    <source>
        <dbReference type="Proteomes" id="UP000252118"/>
    </source>
</evidence>
<dbReference type="EMBL" id="QNRJ01000032">
    <property type="protein sequence ID" value="RBO99619.1"/>
    <property type="molecule type" value="Genomic_DNA"/>
</dbReference>
<dbReference type="AlphaFoldDB" id="A0A366ECZ5"/>
<evidence type="ECO:0000313" key="2">
    <source>
        <dbReference type="EMBL" id="RBO99619.1"/>
    </source>
</evidence>
<dbReference type="InterPro" id="IPR025143">
    <property type="entry name" value="DUF4083"/>
</dbReference>
<proteinExistence type="predicted"/>
<dbReference type="Pfam" id="PF13314">
    <property type="entry name" value="DUF4083"/>
    <property type="match status" value="1"/>
</dbReference>